<reference evidence="2 3" key="2">
    <citation type="journal article" date="2016" name="ISME J.">
        <title>Physiological and genomic characterization of two novel marine thaumarchaeal strains indicates niche differentiation.</title>
        <authorList>
            <person name="Bayer B."/>
            <person name="Vojvoda J."/>
            <person name="Offre P."/>
            <person name="Alves R.J."/>
            <person name="Elisabeth N.H."/>
            <person name="Garcia J.A."/>
            <person name="Volland J.M."/>
            <person name="Srivastava A."/>
            <person name="Schleper C."/>
            <person name="Herndl G.J."/>
        </authorList>
    </citation>
    <scope>NUCLEOTIDE SEQUENCE [LARGE SCALE GENOMIC DNA]</scope>
    <source>
        <strain evidence="2 3">NF5</strain>
    </source>
</reference>
<keyword evidence="1" id="KW-0472">Membrane</keyword>
<dbReference type="AlphaFoldDB" id="A0A0D5C1H9"/>
<evidence type="ECO:0000313" key="2">
    <source>
        <dbReference type="EMBL" id="AJW70267.1"/>
    </source>
</evidence>
<dbReference type="GeneID" id="24819809"/>
<dbReference type="RefSeq" id="WP_048115503.1">
    <property type="nucleotide sequence ID" value="NZ_CP011070.1"/>
</dbReference>
<dbReference type="OrthoDB" id="381315at2157"/>
<proteinExistence type="predicted"/>
<keyword evidence="1" id="KW-1133">Transmembrane helix</keyword>
<gene>
    <name evidence="2" type="ORF">NADRNF5_0571</name>
</gene>
<accession>A0A0D5C1H9</accession>
<keyword evidence="1" id="KW-0812">Transmembrane</keyword>
<keyword evidence="3" id="KW-1185">Reference proteome</keyword>
<reference evidence="3" key="1">
    <citation type="submission" date="2015-03" db="EMBL/GenBank/DDBJ databases">
        <title>Characterization of two novel Thaumarchaeota isolated from the Northern Adriatic Sea.</title>
        <authorList>
            <person name="Bayer B."/>
            <person name="Vojvoda J."/>
            <person name="Offre P."/>
            <person name="Srivastava A."/>
            <person name="Elisabeth N."/>
            <person name="Garcia J.A.L."/>
            <person name="Schleper C."/>
            <person name="Herndl G.J."/>
        </authorList>
    </citation>
    <scope>NUCLEOTIDE SEQUENCE [LARGE SCALE GENOMIC DNA]</scope>
    <source>
        <strain evidence="3">NF5</strain>
    </source>
</reference>
<dbReference type="Proteomes" id="UP000032408">
    <property type="component" value="Chromosome"/>
</dbReference>
<dbReference type="KEGG" id="nin:NADRNF5_0571"/>
<evidence type="ECO:0000256" key="1">
    <source>
        <dbReference type="SAM" id="Phobius"/>
    </source>
</evidence>
<evidence type="ECO:0000313" key="3">
    <source>
        <dbReference type="Proteomes" id="UP000032408"/>
    </source>
</evidence>
<feature type="transmembrane region" description="Helical" evidence="1">
    <location>
        <begin position="7"/>
        <end position="27"/>
    </location>
</feature>
<name>A0A0D5C1H9_9ARCH</name>
<organism evidence="2 3">
    <name type="scientific">Nitrosopumilus adriaticus</name>
    <dbReference type="NCBI Taxonomy" id="1580092"/>
    <lineage>
        <taxon>Archaea</taxon>
        <taxon>Nitrososphaerota</taxon>
        <taxon>Nitrososphaeria</taxon>
        <taxon>Nitrosopumilales</taxon>
        <taxon>Nitrosopumilaceae</taxon>
        <taxon>Nitrosopumilus</taxon>
    </lineage>
</organism>
<protein>
    <submittedName>
        <fullName evidence="2">Uncharacterized protein</fullName>
    </submittedName>
</protein>
<dbReference type="HOGENOM" id="CLU_1850537_0_0_2"/>
<sequence>MKTLYKITIGITIPLVLFGIFVLLIAINVSHMLENSERWMVELEPDLDLSDDQLESQIKNEDLKELRLYRVQTLEDYFESLPPNFERQFKASIDTEHRFVVYIDENHEYSKQQTQSIFNDIDGIKESRYLHDWLLNKN</sequence>
<dbReference type="EMBL" id="CP011070">
    <property type="protein sequence ID" value="AJW70267.1"/>
    <property type="molecule type" value="Genomic_DNA"/>
</dbReference>